<evidence type="ECO:0000313" key="3">
    <source>
        <dbReference type="Proteomes" id="UP000247702"/>
    </source>
</evidence>
<dbReference type="Proteomes" id="UP000615446">
    <property type="component" value="Unassembled WGS sequence"/>
</dbReference>
<dbReference type="Proteomes" id="UP000247702">
    <property type="component" value="Unassembled WGS sequence"/>
</dbReference>
<keyword evidence="3" id="KW-1185">Reference proteome</keyword>
<evidence type="ECO:0000313" key="1">
    <source>
        <dbReference type="EMBL" id="GBC00231.1"/>
    </source>
</evidence>
<accession>A0A2Z6RE70</accession>
<gene>
    <name evidence="2" type="ORF">RCL2_001082500</name>
    <name evidence="1" type="ORF">RclHR1_37970002</name>
</gene>
<dbReference type="AlphaFoldDB" id="A0A2Z6RE70"/>
<reference evidence="1 3" key="1">
    <citation type="submission" date="2017-11" db="EMBL/GenBank/DDBJ databases">
        <title>The genome of Rhizophagus clarus HR1 reveals common genetic basis of auxotrophy among arbuscular mycorrhizal fungi.</title>
        <authorList>
            <person name="Kobayashi Y."/>
        </authorList>
    </citation>
    <scope>NUCLEOTIDE SEQUENCE [LARGE SCALE GENOMIC DNA]</scope>
    <source>
        <strain evidence="1 3">HR1</strain>
    </source>
</reference>
<proteinExistence type="predicted"/>
<name>A0A2Z6RE70_9GLOM</name>
<dbReference type="EMBL" id="BEXD01003109">
    <property type="protein sequence ID" value="GBC00231.1"/>
    <property type="molecule type" value="Genomic_DNA"/>
</dbReference>
<dbReference type="STRING" id="94130.A0A2Z6RE70"/>
<organism evidence="1 3">
    <name type="scientific">Rhizophagus clarus</name>
    <dbReference type="NCBI Taxonomy" id="94130"/>
    <lineage>
        <taxon>Eukaryota</taxon>
        <taxon>Fungi</taxon>
        <taxon>Fungi incertae sedis</taxon>
        <taxon>Mucoromycota</taxon>
        <taxon>Glomeromycotina</taxon>
        <taxon>Glomeromycetes</taxon>
        <taxon>Glomerales</taxon>
        <taxon>Glomeraceae</taxon>
        <taxon>Rhizophagus</taxon>
    </lineage>
</organism>
<reference evidence="2" key="2">
    <citation type="submission" date="2019-10" db="EMBL/GenBank/DDBJ databases">
        <title>Conservation and host-specific expression of non-tandemly repeated heterogenous ribosome RNA gene in arbuscular mycorrhizal fungi.</title>
        <authorList>
            <person name="Maeda T."/>
            <person name="Kobayashi Y."/>
            <person name="Nakagawa T."/>
            <person name="Ezawa T."/>
            <person name="Yamaguchi K."/>
            <person name="Bino T."/>
            <person name="Nishimoto Y."/>
            <person name="Shigenobu S."/>
            <person name="Kawaguchi M."/>
        </authorList>
    </citation>
    <scope>NUCLEOTIDE SEQUENCE</scope>
    <source>
        <strain evidence="2">HR1</strain>
    </source>
</reference>
<dbReference type="EMBL" id="BLAL01000072">
    <property type="protein sequence ID" value="GES83673.1"/>
    <property type="molecule type" value="Genomic_DNA"/>
</dbReference>
<comment type="caution">
    <text evidence="1">The sequence shown here is derived from an EMBL/GenBank/DDBJ whole genome shotgun (WGS) entry which is preliminary data.</text>
</comment>
<evidence type="ECO:0000313" key="2">
    <source>
        <dbReference type="EMBL" id="GES83673.1"/>
    </source>
</evidence>
<sequence>MALSHIDLRTPEKMKLAINENQASEFSIHKEFNYFWDFDDFNIYEKTAPDRMLWTTDVRNPTISRLNNIKKQIGKYI</sequence>
<protein>
    <submittedName>
        <fullName evidence="1">Uncharacterized protein</fullName>
    </submittedName>
</protein>